<evidence type="ECO:0000313" key="1">
    <source>
        <dbReference type="EMBL" id="GAV00943.1"/>
    </source>
</evidence>
<protein>
    <submittedName>
        <fullName evidence="1">Uncharacterized protein</fullName>
    </submittedName>
</protein>
<gene>
    <name evidence="1" type="primary">RvY_11725-1</name>
    <name evidence="1" type="synonym">RvY_11725.1</name>
    <name evidence="1" type="ORF">RvY_11725</name>
</gene>
<dbReference type="EMBL" id="BDGG01000006">
    <property type="protein sequence ID" value="GAV00943.1"/>
    <property type="molecule type" value="Genomic_DNA"/>
</dbReference>
<organism evidence="1 2">
    <name type="scientific">Ramazzottius varieornatus</name>
    <name type="common">Water bear</name>
    <name type="synonym">Tardigrade</name>
    <dbReference type="NCBI Taxonomy" id="947166"/>
    <lineage>
        <taxon>Eukaryota</taxon>
        <taxon>Metazoa</taxon>
        <taxon>Ecdysozoa</taxon>
        <taxon>Tardigrada</taxon>
        <taxon>Eutardigrada</taxon>
        <taxon>Parachela</taxon>
        <taxon>Hypsibioidea</taxon>
        <taxon>Ramazzottiidae</taxon>
        <taxon>Ramazzottius</taxon>
    </lineage>
</organism>
<dbReference type="AlphaFoldDB" id="A0A1D1VLD9"/>
<reference evidence="1 2" key="1">
    <citation type="journal article" date="2016" name="Nat. Commun.">
        <title>Extremotolerant tardigrade genome and improved radiotolerance of human cultured cells by tardigrade-unique protein.</title>
        <authorList>
            <person name="Hashimoto T."/>
            <person name="Horikawa D.D."/>
            <person name="Saito Y."/>
            <person name="Kuwahara H."/>
            <person name="Kozuka-Hata H."/>
            <person name="Shin-I T."/>
            <person name="Minakuchi Y."/>
            <person name="Ohishi K."/>
            <person name="Motoyama A."/>
            <person name="Aizu T."/>
            <person name="Enomoto A."/>
            <person name="Kondo K."/>
            <person name="Tanaka S."/>
            <person name="Hara Y."/>
            <person name="Koshikawa S."/>
            <person name="Sagara H."/>
            <person name="Miura T."/>
            <person name="Yokobori S."/>
            <person name="Miyagawa K."/>
            <person name="Suzuki Y."/>
            <person name="Kubo T."/>
            <person name="Oyama M."/>
            <person name="Kohara Y."/>
            <person name="Fujiyama A."/>
            <person name="Arakawa K."/>
            <person name="Katayama T."/>
            <person name="Toyoda A."/>
            <person name="Kunieda T."/>
        </authorList>
    </citation>
    <scope>NUCLEOTIDE SEQUENCE [LARGE SCALE GENOMIC DNA]</scope>
    <source>
        <strain evidence="1 2">YOKOZUNA-1</strain>
    </source>
</reference>
<sequence>MESTRIGEIVPVIQLNVDPSVAEGIAERARELLARVESVLQAFPDEVNHPVEVNGAKGRAAEDRRRCCTDVPSKRRLEVY</sequence>
<comment type="caution">
    <text evidence="1">The sequence shown here is derived from an EMBL/GenBank/DDBJ whole genome shotgun (WGS) entry which is preliminary data.</text>
</comment>
<proteinExistence type="predicted"/>
<dbReference type="Proteomes" id="UP000186922">
    <property type="component" value="Unassembled WGS sequence"/>
</dbReference>
<name>A0A1D1VLD9_RAMVA</name>
<accession>A0A1D1VLD9</accession>
<keyword evidence="2" id="KW-1185">Reference proteome</keyword>
<evidence type="ECO:0000313" key="2">
    <source>
        <dbReference type="Proteomes" id="UP000186922"/>
    </source>
</evidence>